<dbReference type="CDD" id="cd07064">
    <property type="entry name" value="AlkD_like_1"/>
    <property type="match status" value="1"/>
</dbReference>
<name>A0A7Y0PML8_9BACI</name>
<dbReference type="PANTHER" id="PTHR34070:SF1">
    <property type="entry name" value="DNA ALKYLATION REPAIR PROTEIN"/>
    <property type="match status" value="1"/>
</dbReference>
<evidence type="ECO:0000313" key="1">
    <source>
        <dbReference type="EMBL" id="NMO77945.1"/>
    </source>
</evidence>
<dbReference type="Gene3D" id="1.25.40.290">
    <property type="entry name" value="ARM repeat domains"/>
    <property type="match status" value="1"/>
</dbReference>
<dbReference type="AlphaFoldDB" id="A0A7Y0PML8"/>
<reference evidence="1 2" key="1">
    <citation type="submission" date="2020-04" db="EMBL/GenBank/DDBJ databases">
        <title>Bacillus sp. UniB3 isolated from commercial digestive syrup.</title>
        <authorList>
            <person name="Thorat V."/>
            <person name="Kirdat K."/>
            <person name="Tiwarekar B."/>
            <person name="Yadav A."/>
        </authorList>
    </citation>
    <scope>NUCLEOTIDE SEQUENCE [LARGE SCALE GENOMIC DNA]</scope>
    <source>
        <strain evidence="1 2">UniB3</strain>
    </source>
</reference>
<dbReference type="InterPro" id="IPR014825">
    <property type="entry name" value="DNA_alkylation"/>
</dbReference>
<dbReference type="Gene3D" id="1.20.1660.10">
    <property type="entry name" value="Hypothetical protein (EF3068)"/>
    <property type="match status" value="1"/>
</dbReference>
<dbReference type="EMBL" id="JABBPK010000001">
    <property type="protein sequence ID" value="NMO77945.1"/>
    <property type="molecule type" value="Genomic_DNA"/>
</dbReference>
<dbReference type="Proteomes" id="UP000588491">
    <property type="component" value="Unassembled WGS sequence"/>
</dbReference>
<dbReference type="SUPFAM" id="SSF48371">
    <property type="entry name" value="ARM repeat"/>
    <property type="match status" value="1"/>
</dbReference>
<dbReference type="InterPro" id="IPR016024">
    <property type="entry name" value="ARM-type_fold"/>
</dbReference>
<proteinExistence type="predicted"/>
<dbReference type="Pfam" id="PF08713">
    <property type="entry name" value="DNA_alkylation"/>
    <property type="match status" value="1"/>
</dbReference>
<dbReference type="PANTHER" id="PTHR34070">
    <property type="entry name" value="ARMADILLO-TYPE FOLD"/>
    <property type="match status" value="1"/>
</dbReference>
<sequence length="229" mass="27366">MNKSKDNLTSNLLENLSFIFDQNQDREKAIPMEKYMKNHFKFLGIKTPERRALMKQFFSETDLLKLDFQQNFVQSLWEKKEREYQYAALDYINKSLKKISKQDLPLFEKLIMTKSWWDTVDSIAPHAVGHIAKIAPEVKDEVIETWAYGDHLWLRRASILFQLKYKEDTEESRLYRYILHNASSKEFFIQKAIGWSLREYSKTNPESVRQFIHEHSLSKLSIREGSKYI</sequence>
<comment type="caution">
    <text evidence="1">The sequence shown here is derived from an EMBL/GenBank/DDBJ whole genome shotgun (WGS) entry which is preliminary data.</text>
</comment>
<keyword evidence="2" id="KW-1185">Reference proteome</keyword>
<organism evidence="1 2">
    <name type="scientific">Niallia alba</name>
    <dbReference type="NCBI Taxonomy" id="2729105"/>
    <lineage>
        <taxon>Bacteria</taxon>
        <taxon>Bacillati</taxon>
        <taxon>Bacillota</taxon>
        <taxon>Bacilli</taxon>
        <taxon>Bacillales</taxon>
        <taxon>Bacillaceae</taxon>
        <taxon>Niallia</taxon>
    </lineage>
</organism>
<protein>
    <submittedName>
        <fullName evidence="1">DNA alkylation repair protein</fullName>
    </submittedName>
</protein>
<gene>
    <name evidence="1" type="ORF">HHU08_13210</name>
</gene>
<evidence type="ECO:0000313" key="2">
    <source>
        <dbReference type="Proteomes" id="UP000588491"/>
    </source>
</evidence>
<accession>A0A7Y0PML8</accession>
<dbReference type="RefSeq" id="WP_016203660.1">
    <property type="nucleotide sequence ID" value="NZ_JABBPK010000001.1"/>
</dbReference>